<dbReference type="AlphaFoldDB" id="A0A1G5ZZJ8"/>
<dbReference type="InterPro" id="IPR033455">
    <property type="entry name" value="AbiEi_3_N"/>
</dbReference>
<dbReference type="RefSeq" id="WP_090170636.1">
    <property type="nucleotide sequence ID" value="NZ_FMXR01000004.1"/>
</dbReference>
<dbReference type="STRING" id="1732.SAMN02910417_00014"/>
<dbReference type="OrthoDB" id="9801429at2"/>
<evidence type="ECO:0000313" key="2">
    <source>
        <dbReference type="EMBL" id="SDB01634.1"/>
    </source>
</evidence>
<feature type="domain" description="Transcriptional regulator AbiEi antitoxin N-terminal" evidence="1">
    <location>
        <begin position="12"/>
        <end position="73"/>
    </location>
</feature>
<evidence type="ECO:0000259" key="1">
    <source>
        <dbReference type="Pfam" id="PF17194"/>
    </source>
</evidence>
<name>A0A1G5ZZJ8_EUBOX</name>
<keyword evidence="3" id="KW-1185">Reference proteome</keyword>
<reference evidence="2 3" key="1">
    <citation type="submission" date="2016-10" db="EMBL/GenBank/DDBJ databases">
        <authorList>
            <person name="de Groot N.N."/>
        </authorList>
    </citation>
    <scope>NUCLEOTIDE SEQUENCE [LARGE SCALE GENOMIC DNA]</scope>
    <source>
        <strain evidence="2 3">DSM 3217</strain>
    </source>
</reference>
<organism evidence="2 3">
    <name type="scientific">Eubacterium oxidoreducens</name>
    <dbReference type="NCBI Taxonomy" id="1732"/>
    <lineage>
        <taxon>Bacteria</taxon>
        <taxon>Bacillati</taxon>
        <taxon>Bacillota</taxon>
        <taxon>Clostridia</taxon>
        <taxon>Eubacteriales</taxon>
        <taxon>Eubacteriaceae</taxon>
        <taxon>Eubacterium</taxon>
    </lineage>
</organism>
<dbReference type="Proteomes" id="UP000199228">
    <property type="component" value="Unassembled WGS sequence"/>
</dbReference>
<accession>A0A1G5ZZJ8</accession>
<evidence type="ECO:0000313" key="3">
    <source>
        <dbReference type="Proteomes" id="UP000199228"/>
    </source>
</evidence>
<sequence length="205" mass="24211">MAENKIRRALNEKLEQSRQQGKVILKSQELYEMGFSTRMLHSYVEEDILMRVKSGIYCLSKERPEEEDMICELFPDGVLCMESALYEYGYLRQRPLKWQIAIDKDTSKARFKMDYPQVKPYYTEAKVLSIGVTEIALGKGTMKIYDKERLIVDCIRYENQLEHEILKNALRHYLDEPNQNIKNLLKYATERKVISKVRAMIGVWL</sequence>
<dbReference type="EMBL" id="FMXR01000004">
    <property type="protein sequence ID" value="SDB01634.1"/>
    <property type="molecule type" value="Genomic_DNA"/>
</dbReference>
<proteinExistence type="predicted"/>
<dbReference type="Pfam" id="PF17194">
    <property type="entry name" value="AbiEi_3_N"/>
    <property type="match status" value="1"/>
</dbReference>
<gene>
    <name evidence="2" type="ORF">SAMN02910417_00014</name>
</gene>
<protein>
    <submittedName>
        <fullName evidence="2">Transcriptional regulator, AbiEi antitoxin, Type IV TA system</fullName>
    </submittedName>
</protein>